<dbReference type="SUPFAM" id="SSF53067">
    <property type="entry name" value="Actin-like ATPase domain"/>
    <property type="match status" value="1"/>
</dbReference>
<evidence type="ECO:0000313" key="3">
    <source>
        <dbReference type="Proteomes" id="UP001499843"/>
    </source>
</evidence>
<dbReference type="Gene3D" id="3.30.420.40">
    <property type="match status" value="2"/>
</dbReference>
<organism evidence="2 3">
    <name type="scientific">Nonomuraea monospora</name>
    <dbReference type="NCBI Taxonomy" id="568818"/>
    <lineage>
        <taxon>Bacteria</taxon>
        <taxon>Bacillati</taxon>
        <taxon>Actinomycetota</taxon>
        <taxon>Actinomycetes</taxon>
        <taxon>Streptosporangiales</taxon>
        <taxon>Streptosporangiaceae</taxon>
        <taxon>Nonomuraea</taxon>
    </lineage>
</organism>
<proteinExistence type="inferred from homology"/>
<dbReference type="CDD" id="cd24076">
    <property type="entry name" value="ASKHA_ATPase_ROK_BsXylR-like"/>
    <property type="match status" value="1"/>
</dbReference>
<reference evidence="2 3" key="1">
    <citation type="journal article" date="2019" name="Int. J. Syst. Evol. Microbiol.">
        <title>The Global Catalogue of Microorganisms (GCM) 10K type strain sequencing project: providing services to taxonomists for standard genome sequencing and annotation.</title>
        <authorList>
            <consortium name="The Broad Institute Genomics Platform"/>
            <consortium name="The Broad Institute Genome Sequencing Center for Infectious Disease"/>
            <person name="Wu L."/>
            <person name="Ma J."/>
        </authorList>
    </citation>
    <scope>NUCLEOTIDE SEQUENCE [LARGE SCALE GENOMIC DNA]</scope>
    <source>
        <strain evidence="2 3">JCM 16114</strain>
    </source>
</reference>
<dbReference type="InterPro" id="IPR036388">
    <property type="entry name" value="WH-like_DNA-bd_sf"/>
</dbReference>
<dbReference type="EMBL" id="BAAAQX010000072">
    <property type="protein sequence ID" value="GAA2216503.1"/>
    <property type="molecule type" value="Genomic_DNA"/>
</dbReference>
<gene>
    <name evidence="2" type="ORF">GCM10009850_119720</name>
</gene>
<name>A0ABN3D460_9ACTN</name>
<dbReference type="PANTHER" id="PTHR18964:SF173">
    <property type="entry name" value="GLUCOKINASE"/>
    <property type="match status" value="1"/>
</dbReference>
<evidence type="ECO:0000313" key="2">
    <source>
        <dbReference type="EMBL" id="GAA2216503.1"/>
    </source>
</evidence>
<dbReference type="Pfam" id="PF00480">
    <property type="entry name" value="ROK"/>
    <property type="match status" value="1"/>
</dbReference>
<protein>
    <submittedName>
        <fullName evidence="2">ROK family transcriptional regulator</fullName>
    </submittedName>
</protein>
<comment type="caution">
    <text evidence="2">The sequence shown here is derived from an EMBL/GenBank/DDBJ whole genome shotgun (WGS) entry which is preliminary data.</text>
</comment>
<comment type="similarity">
    <text evidence="1">Belongs to the ROK (NagC/XylR) family.</text>
</comment>
<evidence type="ECO:0000256" key="1">
    <source>
        <dbReference type="ARBA" id="ARBA00006479"/>
    </source>
</evidence>
<dbReference type="InterPro" id="IPR000600">
    <property type="entry name" value="ROK"/>
</dbReference>
<dbReference type="RefSeq" id="WP_344496161.1">
    <property type="nucleotide sequence ID" value="NZ_BAAAQX010000072.1"/>
</dbReference>
<dbReference type="SUPFAM" id="SSF46785">
    <property type="entry name" value="Winged helix' DNA-binding domain"/>
    <property type="match status" value="1"/>
</dbReference>
<dbReference type="PANTHER" id="PTHR18964">
    <property type="entry name" value="ROK (REPRESSOR, ORF, KINASE) FAMILY"/>
    <property type="match status" value="1"/>
</dbReference>
<dbReference type="Proteomes" id="UP001499843">
    <property type="component" value="Unassembled WGS sequence"/>
</dbReference>
<dbReference type="InterPro" id="IPR043129">
    <property type="entry name" value="ATPase_NBD"/>
</dbReference>
<dbReference type="InterPro" id="IPR036390">
    <property type="entry name" value="WH_DNA-bd_sf"/>
</dbReference>
<accession>A0ABN3D460</accession>
<keyword evidence="3" id="KW-1185">Reference proteome</keyword>
<dbReference type="Pfam" id="PF13412">
    <property type="entry name" value="HTH_24"/>
    <property type="match status" value="1"/>
</dbReference>
<dbReference type="Gene3D" id="1.10.10.10">
    <property type="entry name" value="Winged helix-like DNA-binding domain superfamily/Winged helix DNA-binding domain"/>
    <property type="match status" value="1"/>
</dbReference>
<sequence>MTSGLAQLRDHNRQRVIETLSRLGTASRSRLAQETGLSRTTISAVVNDLLAEGSVVEVELPRSSGPGRPGTGLALTRPSGTLIGVDYGHFHVRVAVADLSYKILGERYLELDLDAAPHTAFDTAAEMAGELLQEVGRPVASVVAGGVGIPGPYDRKTGTLHAGAILQSWVGLDVAAELGSRLPYPLFLDNDANLGALGEFTFGAAADADVMVYIRLSSGIGSSLVLNGYLFRGAGGIAGELGHVVVKEDGPMCRCGGRGCLEAFATGRALRESLRFSHGELTLARILELSEAGDVGCRRALSDAGTTIGRALGDLCNHLNPDRIVLGGELSAAGEVLLEPMRVAVARNAIPAAAKQVRVAAASLGDRAEVLGALVFAQQQADVNLDELPRAFH</sequence>